<dbReference type="STRING" id="235279.HH_1131"/>
<keyword evidence="3" id="KW-1185">Reference proteome</keyword>
<feature type="transmembrane region" description="Helical" evidence="1">
    <location>
        <begin position="12"/>
        <end position="35"/>
    </location>
</feature>
<keyword evidence="1" id="KW-1133">Transmembrane helix</keyword>
<sequence>MKKSIDTIIDICIALFSIIICGIVSLCFWFYISLLEKESDLYLYFIILSLLICKVFGFKS</sequence>
<proteinExistence type="predicted"/>
<reference evidence="2 3" key="1">
    <citation type="journal article" date="2003" name="Proc. Natl. Acad. Sci. U.S.A.">
        <title>The complete genome sequence of the carcinogenic bacterium Helicobacter hepaticus.</title>
        <authorList>
            <person name="Suerbaum S."/>
            <person name="Josenhans C."/>
            <person name="Sterzenbach T."/>
            <person name="Drescher B."/>
            <person name="Brandt P."/>
            <person name="Bell M."/>
            <person name="Droege M."/>
            <person name="Fartmann B."/>
            <person name="Fischer H.-P."/>
            <person name="Ge Z."/>
            <person name="Hoerster A."/>
            <person name="Holland R."/>
            <person name="Klein K."/>
            <person name="Koenig J."/>
            <person name="Macko L."/>
            <person name="Mendz G.L."/>
            <person name="Nyakatura G."/>
            <person name="Schauer D.B."/>
            <person name="Shen Z."/>
            <person name="Weber J."/>
            <person name="Frosch M."/>
            <person name="Fox J.G."/>
        </authorList>
    </citation>
    <scope>NUCLEOTIDE SEQUENCE [LARGE SCALE GENOMIC DNA]</scope>
    <source>
        <strain evidence="3">ATCC 51449 / 3B1</strain>
    </source>
</reference>
<accession>Q7VH36</accession>
<dbReference type="EMBL" id="AE017125">
    <property type="protein sequence ID" value="AAP77728.1"/>
    <property type="molecule type" value="Genomic_DNA"/>
</dbReference>
<feature type="transmembrane region" description="Helical" evidence="1">
    <location>
        <begin position="41"/>
        <end position="58"/>
    </location>
</feature>
<protein>
    <submittedName>
        <fullName evidence="2">Uncharacterized protein</fullName>
    </submittedName>
</protein>
<evidence type="ECO:0000313" key="2">
    <source>
        <dbReference type="EMBL" id="AAP77728.1"/>
    </source>
</evidence>
<keyword evidence="1" id="KW-0472">Membrane</keyword>
<keyword evidence="1" id="KW-0812">Transmembrane</keyword>
<name>Q7VH36_HELHP</name>
<evidence type="ECO:0000313" key="3">
    <source>
        <dbReference type="Proteomes" id="UP000002495"/>
    </source>
</evidence>
<dbReference type="KEGG" id="hhe:HH_1131"/>
<evidence type="ECO:0000256" key="1">
    <source>
        <dbReference type="SAM" id="Phobius"/>
    </source>
</evidence>
<dbReference type="AlphaFoldDB" id="Q7VH36"/>
<dbReference type="HOGENOM" id="CLU_2935178_0_0_7"/>
<organism evidence="2 3">
    <name type="scientific">Helicobacter hepaticus (strain ATCC 51449 / 3B1)</name>
    <dbReference type="NCBI Taxonomy" id="235279"/>
    <lineage>
        <taxon>Bacteria</taxon>
        <taxon>Pseudomonadati</taxon>
        <taxon>Campylobacterota</taxon>
        <taxon>Epsilonproteobacteria</taxon>
        <taxon>Campylobacterales</taxon>
        <taxon>Helicobacteraceae</taxon>
        <taxon>Helicobacter</taxon>
    </lineage>
</organism>
<gene>
    <name evidence="2" type="ordered locus">HH_1131</name>
</gene>
<dbReference type="Proteomes" id="UP000002495">
    <property type="component" value="Chromosome"/>
</dbReference>